<sequence>MSPATASTAPATDKQHQQSGAAAVENSSASASSPQKALESDHIPQKQEQSNPSSGSDSKPTPASVPAVNAWKVPSQNTASADKTKSLTADPNNWPDPAAAAAVTSDGISQSQAQQPRQQQQQQQQPAKKGKGKWVPLDAEIQYPKPKNAVQQPSAPRHQKQHHQNNNHQQQQQQNSQQSGSATQGKDAEQQGARGAKSSGAHKKHNRPSNAPSQPNNANGASNESSTGANANGSQSQQQQQQQHQNQNQNQNLSQNHSHSHNNNQHQNQGRNHRAGGRGRGRGRGSHNNANQGRRMGQRAAGHAPSHYQGKGNVQAGGFVALPPPPPVADDEQAVKNFVQAQIEYYFSVENLCKDIFFRTQMDPDGFVPLTLLSGFNRIKSVTTDLGLVRSAIDRSEKVELNEARTHARKSSDWATWLFPTPEVVQQQQSDALKKGAERAADMIDAGKGASGVGLPPAQPLISPITPALLSGSEGWTSVANRVSSGRQHGSAANRHFADHGNGNDNDGYGYDEDMFQLDEELESRSRRERRNTGRRSASHAARRQSFRLDREDFSHDDVSDWYSGEEGDDDIDEDVISRLLIVTQKRARDRTHYQYERKAAQDDLAEIINEGLQNYERDLRIRQRQERQDNSKVHTVGQRKFDRLHDDNGGAGNMGLPSHGLQLGAGGSFSSFSVSDQIQREIESAERAQAQAIPMGDGKDRRGGKRRGRRLAARFLPVQNGSGSGEGRAAEQNPPLTAPPAIPGSAGSYGRSPMFGPANGPRFPRKYRDNRKYQAQAPVGWLVGTQPYTAAEAELSKSLDRASGSSFNVGSFLEQHMSGSAESHGAGGGGSASGSHVSAGGIGAAHHEHPSHELLRENGFLQHKYYRYHAKALKERKQLGVGQSQEMNTLFRFWSHFMRDSFNKKMYTEFKRLALEDAKSNYRYGLECLFRFYSYGLEKRFRKEIFHDFQEMTKWDVAQGELYGLEKFWAYLHYNREKLPRDLHIDGELQAHVDRYKSVDDFKRANRDRRGSTAGGPHSQHGGDRSMQALSNKKALACAEQAVAEASMSDNSLGSRSKQGHQTNAGSPLRIYTRPVASDRTQDDMLAKHGEATNELVGSAFSRPFDAESAAATSNSDVQTAGKMSRVAPRGGRHGVPYHPLPSHWRELESGSSSVGSPVTPDSAPGDDVSSTRGVQQPLAQTTLHKAKAKALGQSPAASPRIHVGALREAFGSSSSLEWTNDRPASTYSFQSTDANQGYVSEIQAESPLDVPAHGGRFPPSLSSMAARPSGMRGALTVHNGASRHHASASTSSSHYSFAVNSPPIRGTGSTAQFASSKDPSQPAPDEASTAQSEDIVRKYLGLQRRSPSGSNTIHVPDMSQKQRQQQTSSSKPATIKASAISPQGPSASAATEDADGAASPVEESSGSIVYRRAVSSGDLPTLEDLHEGTRGNLASNPFDNRNFLTPDLVESPLEALVRRLTIELFQLYVSEDRRKSIKGPSTDTQSQQQPQPQHQPQPHQHQLQQHQLQQPQSQRPDTSGEFEGFDDVDESTRSGYVQQFRLGPSMRSGSLTPAVTMDGYFVPQNAEPASLPSFADPTAAEGEARPRPRHRLIQRTWMEEALLKARRVSTIDENAEESILEALSDASKTPSPIGREDLAQFMASQAASAPRVAQRGQAAKLFAAGSQGGRSLMRMDASRPGEESAEATLDARPEAPFLQNAGSGGHVMSPRGYYRARDPAAPHRKLPSAERRPRDHLLASSISPARASLLRAVGRRQSVRLQPGKGQIVVAETQMGSRAPSPEQTAGIVEPDAMSRAKRANSLPGLMQVPETREVSYKEQQHRAARQVELKKSRRSRARMVHRAERMVLGGSQPTSSRGNVVRDGRKHTMHKRAASRVDMDQQLVKVELPPPVPLRVRREQVKIVPEPLIIVRQQRKTQQLQQQQQQVQVQTQKPAEPASSEQRILRVHNQLLGAQAVLSRHNSIMRSATLRKQASGRSGQAGTAAAKGPTPRDAPSAIRSEALDVVMLDNALDDRIEDDEKQRFAEARERRRRVRRENAPDAAAETEDSEAAAITPWRTARRRSTLRKKGQPQPVRQAPVASAAGPASASASASDALVPQTAPLLSRRLLLHGPAYRIYTGIKARPDTYLFLFSDVLVVATRLGQVPLSLGVDAGSVAVMAPPSPDAHAIPSDSRFRVHIAIPLARGATALKTARDTASKRAGEDDEAEERRLVRQEERIRRACHVFEKNTSEAVVYLINRDIIDPVPDTVAGFLYRCTALSRRQLGSFLGSGILGENLHENPTPDEVDQEKVFHRQIWAAFLDRCNIVGVPIDEALRSVLFYVRLPNNPHATNVLLEIAALQWFARNIERAQSSKVYVPDSQDTAVKLAFAIMTLNAELHNPLLRSESQPEAAYRELLLKFRASVVDDPAVAGKRKGNVLRKRDQPRVVTVMEVPPEHLRAIYERVLAARLVSCSDARPSAPEFDVDWVRDASDIAAPALTDDQIVHEIDDVYCDPGFRDGALFNASSDRLPAKFSIDPPAWLRVTVRIPEPDPKFSVRIRVLSVPADPALQSAPGGPPDVVAIVPANWLSFRASNTASFIVRPQLVGHFTLQFVSEGANARYYHPIPSRSMVVEGAFMRNTVQISWRRGDDQATRARYMFGMDTLATRSRWVHVLQTALKNTSDLPTKDILARVDDASRSLAALAIQQQQQRPADQPDSAAADQSVTALQILAALHAA</sequence>
<comment type="caution">
    <text evidence="6">The sequence shown here is derived from an EMBL/GenBank/DDBJ whole genome shotgun (WGS) entry which is preliminary data.</text>
</comment>
<dbReference type="Pfam" id="PF21071">
    <property type="entry name" value="LARP1_HEAT"/>
    <property type="match status" value="1"/>
</dbReference>
<feature type="region of interest" description="Disordered" evidence="3">
    <location>
        <begin position="1251"/>
        <end position="1408"/>
    </location>
</feature>
<evidence type="ECO:0000256" key="1">
    <source>
        <dbReference type="ARBA" id="ARBA00022884"/>
    </source>
</evidence>
<dbReference type="InterPro" id="IPR036388">
    <property type="entry name" value="WH-like_DNA-bd_sf"/>
</dbReference>
<feature type="region of interest" description="Disordered" evidence="3">
    <location>
        <begin position="1050"/>
        <end position="1073"/>
    </location>
</feature>
<keyword evidence="1 2" id="KW-0694">RNA-binding</keyword>
<dbReference type="SMART" id="SM00684">
    <property type="entry name" value="DM15"/>
    <property type="match status" value="3"/>
</dbReference>
<feature type="compositionally biased region" description="Basic residues" evidence="3">
    <location>
        <begin position="2062"/>
        <end position="2073"/>
    </location>
</feature>
<feature type="compositionally biased region" description="Polar residues" evidence="3">
    <location>
        <begin position="1050"/>
        <end position="1067"/>
    </location>
</feature>
<dbReference type="Pfam" id="PF01369">
    <property type="entry name" value="Sec7"/>
    <property type="match status" value="1"/>
</dbReference>
<dbReference type="SUPFAM" id="SSF48425">
    <property type="entry name" value="Sec7 domain"/>
    <property type="match status" value="1"/>
</dbReference>
<feature type="compositionally biased region" description="Low complexity" evidence="3">
    <location>
        <begin position="234"/>
        <end position="270"/>
    </location>
</feature>
<feature type="region of interest" description="Disordered" evidence="3">
    <location>
        <begin position="687"/>
        <end position="760"/>
    </location>
</feature>
<organism evidence="6 7">
    <name type="scientific">Coemansia asiatica</name>
    <dbReference type="NCBI Taxonomy" id="1052880"/>
    <lineage>
        <taxon>Eukaryota</taxon>
        <taxon>Fungi</taxon>
        <taxon>Fungi incertae sedis</taxon>
        <taxon>Zoopagomycota</taxon>
        <taxon>Kickxellomycotina</taxon>
        <taxon>Kickxellomycetes</taxon>
        <taxon>Kickxellales</taxon>
        <taxon>Kickxellaceae</taxon>
        <taxon>Coemansia</taxon>
    </lineage>
</organism>
<feature type="compositionally biased region" description="Polar residues" evidence="3">
    <location>
        <begin position="1971"/>
        <end position="1984"/>
    </location>
</feature>
<feature type="compositionally biased region" description="Low complexity" evidence="3">
    <location>
        <begin position="109"/>
        <end position="127"/>
    </location>
</feature>
<dbReference type="GO" id="GO:0032012">
    <property type="term" value="P:regulation of ARF protein signal transduction"/>
    <property type="evidence" value="ECO:0007669"/>
    <property type="project" value="InterPro"/>
</dbReference>
<dbReference type="EMBL" id="JANBOH010000016">
    <property type="protein sequence ID" value="KAJ1647925.1"/>
    <property type="molecule type" value="Genomic_DNA"/>
</dbReference>
<evidence type="ECO:0000256" key="3">
    <source>
        <dbReference type="SAM" id="MobiDB-lite"/>
    </source>
</evidence>
<feature type="compositionally biased region" description="Low complexity" evidence="3">
    <location>
        <begin position="2081"/>
        <end position="2099"/>
    </location>
</feature>
<feature type="compositionally biased region" description="Low complexity" evidence="3">
    <location>
        <begin position="89"/>
        <end position="102"/>
    </location>
</feature>
<feature type="compositionally biased region" description="Basic residues" evidence="3">
    <location>
        <begin position="527"/>
        <end position="545"/>
    </location>
</feature>
<dbReference type="SMART" id="SM00222">
    <property type="entry name" value="Sec7"/>
    <property type="match status" value="1"/>
</dbReference>
<dbReference type="PANTHER" id="PTHR34491:SF74">
    <property type="entry name" value="DUF4456 DOMAIN-CONTAINING PROTEIN"/>
    <property type="match status" value="1"/>
</dbReference>
<dbReference type="InterPro" id="IPR006607">
    <property type="entry name" value="DM15"/>
</dbReference>
<dbReference type="PROSITE" id="PS50190">
    <property type="entry name" value="SEC7"/>
    <property type="match status" value="1"/>
</dbReference>
<dbReference type="GO" id="GO:0000339">
    <property type="term" value="F:RNA cap binding"/>
    <property type="evidence" value="ECO:0007669"/>
    <property type="project" value="InterPro"/>
</dbReference>
<feature type="compositionally biased region" description="Low complexity" evidence="3">
    <location>
        <begin position="1"/>
        <end position="12"/>
    </location>
</feature>
<feature type="region of interest" description="Disordered" evidence="3">
    <location>
        <begin position="487"/>
        <end position="545"/>
    </location>
</feature>
<feature type="domain" description="HTH La-type RNA-binding" evidence="5">
    <location>
        <begin position="329"/>
        <end position="423"/>
    </location>
</feature>
<dbReference type="CDD" id="cd07323">
    <property type="entry name" value="LAM"/>
    <property type="match status" value="1"/>
</dbReference>
<feature type="compositionally biased region" description="Polar residues" evidence="3">
    <location>
        <begin position="224"/>
        <end position="233"/>
    </location>
</feature>
<feature type="compositionally biased region" description="Acidic residues" evidence="3">
    <location>
        <begin position="510"/>
        <end position="522"/>
    </location>
</feature>
<dbReference type="SMART" id="SM00715">
    <property type="entry name" value="LA"/>
    <property type="match status" value="1"/>
</dbReference>
<dbReference type="Gene3D" id="1.10.1000.11">
    <property type="entry name" value="Arf Nucleotide-binding Site Opener,domain 2"/>
    <property type="match status" value="1"/>
</dbReference>
<protein>
    <recommendedName>
        <fullName evidence="8">HTH La-type RNA-binding domain-containing protein</fullName>
    </recommendedName>
</protein>
<feature type="compositionally biased region" description="Low complexity" evidence="3">
    <location>
        <begin position="19"/>
        <end position="37"/>
    </location>
</feature>
<dbReference type="SUPFAM" id="SSF46785">
    <property type="entry name" value="Winged helix' DNA-binding domain"/>
    <property type="match status" value="1"/>
</dbReference>
<feature type="region of interest" description="Disordered" evidence="3">
    <location>
        <begin position="1971"/>
        <end position="2000"/>
    </location>
</feature>
<feature type="compositionally biased region" description="Low complexity" evidence="3">
    <location>
        <begin position="1361"/>
        <end position="1373"/>
    </location>
</feature>
<feature type="compositionally biased region" description="Low complexity" evidence="3">
    <location>
        <begin position="1487"/>
        <end position="1516"/>
    </location>
</feature>
<feature type="compositionally biased region" description="Polar residues" evidence="3">
    <location>
        <begin position="1309"/>
        <end position="1321"/>
    </location>
</feature>
<feature type="region of interest" description="Disordered" evidence="3">
    <location>
        <begin position="1477"/>
        <end position="1531"/>
    </location>
</feature>
<feature type="region of interest" description="Disordered" evidence="3">
    <location>
        <begin position="1"/>
        <end position="325"/>
    </location>
</feature>
<dbReference type="Gene3D" id="1.10.10.10">
    <property type="entry name" value="Winged helix-like DNA-binding domain superfamily/Winged helix DNA-binding domain"/>
    <property type="match status" value="1"/>
</dbReference>
<accession>A0A9W7XQC3</accession>
<keyword evidence="7" id="KW-1185">Reference proteome</keyword>
<feature type="compositionally biased region" description="Low complexity" evidence="3">
    <location>
        <begin position="1388"/>
        <end position="1401"/>
    </location>
</feature>
<feature type="compositionally biased region" description="Basic residues" evidence="3">
    <location>
        <begin position="271"/>
        <end position="285"/>
    </location>
</feature>
<evidence type="ECO:0000259" key="5">
    <source>
        <dbReference type="PROSITE" id="PS50961"/>
    </source>
</evidence>
<feature type="compositionally biased region" description="Low complexity" evidence="3">
    <location>
        <begin position="208"/>
        <end position="223"/>
    </location>
</feature>
<name>A0A9W7XQC3_9FUNG</name>
<dbReference type="GO" id="GO:0048255">
    <property type="term" value="P:mRNA stabilization"/>
    <property type="evidence" value="ECO:0007669"/>
    <property type="project" value="InterPro"/>
</dbReference>
<feature type="region of interest" description="Disordered" evidence="3">
    <location>
        <begin position="819"/>
        <end position="847"/>
    </location>
</feature>
<evidence type="ECO:0000313" key="6">
    <source>
        <dbReference type="EMBL" id="KAJ1647925.1"/>
    </source>
</evidence>
<reference evidence="6" key="1">
    <citation type="submission" date="2022-07" db="EMBL/GenBank/DDBJ databases">
        <title>Phylogenomic reconstructions and comparative analyses of Kickxellomycotina fungi.</title>
        <authorList>
            <person name="Reynolds N.K."/>
            <person name="Stajich J.E."/>
            <person name="Barry K."/>
            <person name="Grigoriev I.V."/>
            <person name="Crous P."/>
            <person name="Smith M.E."/>
        </authorList>
    </citation>
    <scope>NUCLEOTIDE SEQUENCE</scope>
    <source>
        <strain evidence="6">NBRC 105413</strain>
    </source>
</reference>
<feature type="compositionally biased region" description="Basic and acidic residues" evidence="3">
    <location>
        <begin position="1001"/>
        <end position="1012"/>
    </location>
</feature>
<dbReference type="PANTHER" id="PTHR34491">
    <property type="entry name" value="A-TYPE INCLUSION PROTEIN, PUTATIVE-RELATED"/>
    <property type="match status" value="1"/>
</dbReference>
<dbReference type="InterPro" id="IPR035999">
    <property type="entry name" value="Sec7_dom_sf"/>
</dbReference>
<dbReference type="InterPro" id="IPR006630">
    <property type="entry name" value="La_HTH"/>
</dbReference>
<feature type="compositionally biased region" description="Low complexity" evidence="3">
    <location>
        <begin position="166"/>
        <end position="178"/>
    </location>
</feature>
<feature type="region of interest" description="Disordered" evidence="3">
    <location>
        <begin position="2030"/>
        <end position="2099"/>
    </location>
</feature>
<gene>
    <name evidence="6" type="ORF">LPJ64_000737</name>
</gene>
<evidence type="ECO:0000313" key="7">
    <source>
        <dbReference type="Proteomes" id="UP001145021"/>
    </source>
</evidence>
<proteinExistence type="predicted"/>
<dbReference type="Pfam" id="PF05383">
    <property type="entry name" value="La"/>
    <property type="match status" value="1"/>
</dbReference>
<dbReference type="GO" id="GO:0005085">
    <property type="term" value="F:guanyl-nucleotide exchange factor activity"/>
    <property type="evidence" value="ECO:0007669"/>
    <property type="project" value="InterPro"/>
</dbReference>
<evidence type="ECO:0000259" key="4">
    <source>
        <dbReference type="PROSITE" id="PS50190"/>
    </source>
</evidence>
<evidence type="ECO:0000256" key="2">
    <source>
        <dbReference type="PROSITE-ProRule" id="PRU00332"/>
    </source>
</evidence>
<feature type="compositionally biased region" description="Basic residues" evidence="3">
    <location>
        <begin position="703"/>
        <end position="713"/>
    </location>
</feature>
<feature type="region of interest" description="Disordered" evidence="3">
    <location>
        <begin position="1001"/>
        <end position="1032"/>
    </location>
</feature>
<feature type="compositionally biased region" description="Low complexity" evidence="3">
    <location>
        <begin position="1289"/>
        <end position="1298"/>
    </location>
</feature>
<evidence type="ECO:0008006" key="8">
    <source>
        <dbReference type="Google" id="ProtNLM"/>
    </source>
</evidence>
<dbReference type="InterPro" id="IPR000904">
    <property type="entry name" value="Sec7_dom"/>
</dbReference>
<dbReference type="Proteomes" id="UP001145021">
    <property type="component" value="Unassembled WGS sequence"/>
</dbReference>
<dbReference type="PROSITE" id="PS50961">
    <property type="entry name" value="HTH_LA"/>
    <property type="match status" value="1"/>
</dbReference>
<feature type="compositionally biased region" description="Polar residues" evidence="3">
    <location>
        <begin position="46"/>
        <end position="61"/>
    </location>
</feature>
<feature type="compositionally biased region" description="Low complexity" evidence="3">
    <location>
        <begin position="1151"/>
        <end position="1164"/>
    </location>
</feature>
<feature type="region of interest" description="Disordered" evidence="3">
    <location>
        <begin position="1109"/>
        <end position="1175"/>
    </location>
</feature>
<feature type="domain" description="SEC7" evidence="4">
    <location>
        <begin position="2212"/>
        <end position="2453"/>
    </location>
</feature>
<feature type="region of interest" description="Disordered" evidence="3">
    <location>
        <begin position="1422"/>
        <end position="1442"/>
    </location>
</feature>
<dbReference type="InterPro" id="IPR023394">
    <property type="entry name" value="Sec7_C_sf"/>
</dbReference>
<dbReference type="Gene3D" id="1.10.220.20">
    <property type="match status" value="1"/>
</dbReference>
<dbReference type="InterPro" id="IPR036390">
    <property type="entry name" value="WH_DNA-bd_sf"/>
</dbReference>